<feature type="transmembrane region" description="Helical" evidence="1">
    <location>
        <begin position="69"/>
        <end position="102"/>
    </location>
</feature>
<evidence type="ECO:0000256" key="1">
    <source>
        <dbReference type="SAM" id="Phobius"/>
    </source>
</evidence>
<gene>
    <name evidence="2" type="ORF">RFM23_19220</name>
</gene>
<keyword evidence="1" id="KW-0472">Membrane</keyword>
<feature type="transmembrane region" description="Helical" evidence="1">
    <location>
        <begin position="325"/>
        <end position="344"/>
    </location>
</feature>
<organism evidence="2 3">
    <name type="scientific">Mesorhizobium abyssinicae</name>
    <dbReference type="NCBI Taxonomy" id="1209958"/>
    <lineage>
        <taxon>Bacteria</taxon>
        <taxon>Pseudomonadati</taxon>
        <taxon>Pseudomonadota</taxon>
        <taxon>Alphaproteobacteria</taxon>
        <taxon>Hyphomicrobiales</taxon>
        <taxon>Phyllobacteriaceae</taxon>
        <taxon>Mesorhizobium</taxon>
    </lineage>
</organism>
<dbReference type="InterPro" id="IPR025291">
    <property type="entry name" value="DUF4153"/>
</dbReference>
<feature type="transmembrane region" description="Helical" evidence="1">
    <location>
        <begin position="36"/>
        <end position="57"/>
    </location>
</feature>
<feature type="transmembrane region" description="Helical" evidence="1">
    <location>
        <begin position="108"/>
        <end position="128"/>
    </location>
</feature>
<keyword evidence="1" id="KW-0812">Transmembrane</keyword>
<name>A0ABU5AR43_9HYPH</name>
<feature type="transmembrane region" description="Helical" evidence="1">
    <location>
        <begin position="148"/>
        <end position="171"/>
    </location>
</feature>
<evidence type="ECO:0000313" key="3">
    <source>
        <dbReference type="Proteomes" id="UP001276564"/>
    </source>
</evidence>
<accession>A0ABU5AR43</accession>
<feature type="transmembrane region" description="Helical" evidence="1">
    <location>
        <begin position="12"/>
        <end position="30"/>
    </location>
</feature>
<dbReference type="Proteomes" id="UP001276564">
    <property type="component" value="Unassembled WGS sequence"/>
</dbReference>
<sequence>MTDLLAPAPSYCRRFGVAVLLVALADFFFYGQPAGITWFLFGIVLAAAVAALNPLPLASNDRWLWIRPAALLCALLPLVENVSPLSVSVALAAMAVFALSLAGRLRSGVARIARQLLAFVIAAPFRFVGDFLRWRKAARHHGRRRIRLAAIAVWVMPLGLGLVFLALFGAANPVIEYWFSLIDLFALLNLIQLPRLIFWMAVLAGVWAFLRPRLPRFLRRLPRPARPARAEPAVPARTAIEDVLFGKAAILRALVVFNLLFAMQTGLDATYLWVGVALPDGLTYAAYAHRGAYPLIVTALLAAGFVLAALRPGSETSGDPLIRQLVYAWVAQNIMLVISSMLRLDLYIGTYALTYLRIAAFVWMGLVAAGLALIIARIALGKSSEWLLSANLLTLSATLYACCYVNFAALIANYNVDHSYEMTAQGVPLDTQYLRSLGPGALPALDRFLAHQANAPATDEPCRRDLAIAHAGDEAAYRAEQKNWRAWSFRDWRLIRTLDKRGPLVVPQPSQPSVPGY</sequence>
<feature type="transmembrane region" description="Helical" evidence="1">
    <location>
        <begin position="177"/>
        <end position="210"/>
    </location>
</feature>
<dbReference type="EMBL" id="JAVIIP010000010">
    <property type="protein sequence ID" value="MDX8539755.1"/>
    <property type="molecule type" value="Genomic_DNA"/>
</dbReference>
<proteinExistence type="predicted"/>
<reference evidence="2 3" key="1">
    <citation type="submission" date="2023-08" db="EMBL/GenBank/DDBJ databases">
        <title>Implementing the SeqCode for naming new Mesorhizobium species isolated from Vachellia karroo root nodules.</title>
        <authorList>
            <person name="Van Lill M."/>
        </authorList>
    </citation>
    <scope>NUCLEOTIDE SEQUENCE [LARGE SCALE GENOMIC DNA]</scope>
    <source>
        <strain evidence="2 3">VK4B</strain>
    </source>
</reference>
<dbReference type="Pfam" id="PF13687">
    <property type="entry name" value="DUF4153"/>
    <property type="match status" value="1"/>
</dbReference>
<feature type="transmembrane region" description="Helical" evidence="1">
    <location>
        <begin position="293"/>
        <end position="313"/>
    </location>
</feature>
<dbReference type="RefSeq" id="WP_292174122.1">
    <property type="nucleotide sequence ID" value="NZ_JAVIIP010000010.1"/>
</dbReference>
<keyword evidence="1" id="KW-1133">Transmembrane helix</keyword>
<evidence type="ECO:0000313" key="2">
    <source>
        <dbReference type="EMBL" id="MDX8539755.1"/>
    </source>
</evidence>
<feature type="transmembrane region" description="Helical" evidence="1">
    <location>
        <begin position="253"/>
        <end position="273"/>
    </location>
</feature>
<feature type="transmembrane region" description="Helical" evidence="1">
    <location>
        <begin position="356"/>
        <end position="380"/>
    </location>
</feature>
<comment type="caution">
    <text evidence="2">The sequence shown here is derived from an EMBL/GenBank/DDBJ whole genome shotgun (WGS) entry which is preliminary data.</text>
</comment>
<protein>
    <submittedName>
        <fullName evidence="2">DUF4173 domain-containing protein</fullName>
    </submittedName>
</protein>
<feature type="transmembrane region" description="Helical" evidence="1">
    <location>
        <begin position="392"/>
        <end position="412"/>
    </location>
</feature>
<keyword evidence="3" id="KW-1185">Reference proteome</keyword>